<keyword evidence="1 2" id="KW-0690">Ribosome biogenesis</keyword>
<dbReference type="InterPro" id="IPR020053">
    <property type="entry name" value="Ribosome-bd_factorA_CS"/>
</dbReference>
<dbReference type="SUPFAM" id="SSF89919">
    <property type="entry name" value="Ribosome-binding factor A, RbfA"/>
    <property type="match status" value="1"/>
</dbReference>
<evidence type="ECO:0000256" key="3">
    <source>
        <dbReference type="SAM" id="MobiDB-lite"/>
    </source>
</evidence>
<comment type="similarity">
    <text evidence="2">Belongs to the RbfA family.</text>
</comment>
<comment type="subcellular location">
    <subcellularLocation>
        <location evidence="2">Cytoplasm</location>
    </subcellularLocation>
</comment>
<dbReference type="GO" id="GO:0005829">
    <property type="term" value="C:cytosol"/>
    <property type="evidence" value="ECO:0007669"/>
    <property type="project" value="TreeGrafter"/>
</dbReference>
<dbReference type="GO" id="GO:0030490">
    <property type="term" value="P:maturation of SSU-rRNA"/>
    <property type="evidence" value="ECO:0007669"/>
    <property type="project" value="UniProtKB-UniRule"/>
</dbReference>
<comment type="subunit">
    <text evidence="2">Monomer. Binds 30S ribosomal subunits, but not 50S ribosomal subunits or 70S ribosomes.</text>
</comment>
<accession>A0A1N7JMT6</accession>
<sequence length="155" mass="17362">MSRAPSKAPSQRQLRVAEEIRYALAMTIERGDVHDAVLQQHPLTITQVRVSPDLKNATAFFTPLGGGEAAPLLDALKRATPFLRHELARRVNMKFVPRLSFQTDTSFDEYSHIEELLHRPEVLRDTGASHTPGNEDDDDIDDTDDATDGTDRLKD</sequence>
<gene>
    <name evidence="2" type="primary">rbfA</name>
    <name evidence="4" type="ORF">SAMN05421779_102388</name>
</gene>
<keyword evidence="2" id="KW-0963">Cytoplasm</keyword>
<evidence type="ECO:0000313" key="4">
    <source>
        <dbReference type="EMBL" id="SIS50617.1"/>
    </source>
</evidence>
<dbReference type="GO" id="GO:0043024">
    <property type="term" value="F:ribosomal small subunit binding"/>
    <property type="evidence" value="ECO:0007669"/>
    <property type="project" value="TreeGrafter"/>
</dbReference>
<comment type="function">
    <text evidence="2">One of several proteins that assist in the late maturation steps of the functional core of the 30S ribosomal subunit. Associates with free 30S ribosomal subunits (but not with 30S subunits that are part of 70S ribosomes or polysomes). Required for efficient processing of 16S rRNA. May interact with the 5'-terminal helix region of 16S rRNA.</text>
</comment>
<dbReference type="InterPro" id="IPR015946">
    <property type="entry name" value="KH_dom-like_a/b"/>
</dbReference>
<evidence type="ECO:0000313" key="5">
    <source>
        <dbReference type="Proteomes" id="UP000185678"/>
    </source>
</evidence>
<dbReference type="OrthoDB" id="9805051at2"/>
<proteinExistence type="inferred from homology"/>
<dbReference type="RefSeq" id="WP_076399258.1">
    <property type="nucleotide sequence ID" value="NZ_FTOA01000002.1"/>
</dbReference>
<keyword evidence="5" id="KW-1185">Reference proteome</keyword>
<dbReference type="NCBIfam" id="NF001802">
    <property type="entry name" value="PRK00521.2-5"/>
    <property type="match status" value="1"/>
</dbReference>
<dbReference type="AlphaFoldDB" id="A0A1N7JMT6"/>
<dbReference type="Gene3D" id="3.30.300.20">
    <property type="match status" value="1"/>
</dbReference>
<protein>
    <recommendedName>
        <fullName evidence="2">Ribosome-binding factor A</fullName>
    </recommendedName>
</protein>
<dbReference type="PANTHER" id="PTHR33515:SF1">
    <property type="entry name" value="RIBOSOME-BINDING FACTOR A, CHLOROPLASTIC-RELATED"/>
    <property type="match status" value="1"/>
</dbReference>
<dbReference type="InterPro" id="IPR023799">
    <property type="entry name" value="RbfA_dom_sf"/>
</dbReference>
<evidence type="ECO:0000256" key="2">
    <source>
        <dbReference type="HAMAP-Rule" id="MF_00003"/>
    </source>
</evidence>
<dbReference type="Proteomes" id="UP000185678">
    <property type="component" value="Unassembled WGS sequence"/>
</dbReference>
<dbReference type="InterPro" id="IPR000238">
    <property type="entry name" value="RbfA"/>
</dbReference>
<dbReference type="NCBIfam" id="TIGR00082">
    <property type="entry name" value="rbfA"/>
    <property type="match status" value="1"/>
</dbReference>
<dbReference type="HAMAP" id="MF_00003">
    <property type="entry name" value="RbfA"/>
    <property type="match status" value="1"/>
</dbReference>
<organism evidence="4 5">
    <name type="scientific">Insolitispirillum peregrinum</name>
    <dbReference type="NCBI Taxonomy" id="80876"/>
    <lineage>
        <taxon>Bacteria</taxon>
        <taxon>Pseudomonadati</taxon>
        <taxon>Pseudomonadota</taxon>
        <taxon>Alphaproteobacteria</taxon>
        <taxon>Rhodospirillales</taxon>
        <taxon>Novispirillaceae</taxon>
        <taxon>Insolitispirillum</taxon>
    </lineage>
</organism>
<dbReference type="PANTHER" id="PTHR33515">
    <property type="entry name" value="RIBOSOME-BINDING FACTOR A, CHLOROPLASTIC-RELATED"/>
    <property type="match status" value="1"/>
</dbReference>
<evidence type="ECO:0000256" key="1">
    <source>
        <dbReference type="ARBA" id="ARBA00022517"/>
    </source>
</evidence>
<dbReference type="EMBL" id="FTOA01000002">
    <property type="protein sequence ID" value="SIS50617.1"/>
    <property type="molecule type" value="Genomic_DNA"/>
</dbReference>
<dbReference type="PROSITE" id="PS01319">
    <property type="entry name" value="RBFA"/>
    <property type="match status" value="1"/>
</dbReference>
<reference evidence="4 5" key="1">
    <citation type="submission" date="2017-01" db="EMBL/GenBank/DDBJ databases">
        <authorList>
            <person name="Mah S.A."/>
            <person name="Swanson W.J."/>
            <person name="Moy G.W."/>
            <person name="Vacquier V.D."/>
        </authorList>
    </citation>
    <scope>NUCLEOTIDE SEQUENCE [LARGE SCALE GENOMIC DNA]</scope>
    <source>
        <strain evidence="4 5">DSM 11589</strain>
    </source>
</reference>
<dbReference type="STRING" id="80876.SAMN05421779_102388"/>
<feature type="compositionally biased region" description="Acidic residues" evidence="3">
    <location>
        <begin position="134"/>
        <end position="148"/>
    </location>
</feature>
<feature type="region of interest" description="Disordered" evidence="3">
    <location>
        <begin position="120"/>
        <end position="155"/>
    </location>
</feature>
<dbReference type="Pfam" id="PF02033">
    <property type="entry name" value="RBFA"/>
    <property type="match status" value="1"/>
</dbReference>
<name>A0A1N7JMT6_9PROT</name>